<keyword evidence="1" id="KW-1133">Transmembrane helix</keyword>
<keyword evidence="1" id="KW-0472">Membrane</keyword>
<feature type="transmembrane region" description="Helical" evidence="1">
    <location>
        <begin position="223"/>
        <end position="245"/>
    </location>
</feature>
<keyword evidence="3" id="KW-1185">Reference proteome</keyword>
<feature type="transmembrane region" description="Helical" evidence="1">
    <location>
        <begin position="16"/>
        <end position="33"/>
    </location>
</feature>
<feature type="transmembrane region" description="Helical" evidence="1">
    <location>
        <begin position="97"/>
        <end position="126"/>
    </location>
</feature>
<gene>
    <name evidence="2" type="ORF">HBE96_25610</name>
</gene>
<name>A0A7Y0HSL8_9CLOT</name>
<accession>A0A7Y0HSL8</accession>
<feature type="transmembrane region" description="Helical" evidence="1">
    <location>
        <begin position="53"/>
        <end position="76"/>
    </location>
</feature>
<protein>
    <submittedName>
        <fullName evidence="2">ABC transporter permease subunit</fullName>
    </submittedName>
</protein>
<reference evidence="2 3" key="1">
    <citation type="submission" date="2020-06" db="EMBL/GenBank/DDBJ databases">
        <title>Complete Genome Sequence of Clostridium muelleri sp. nov. P21T, an Acid-Alcohol Producing Acetogen Isolated from Old Hay.</title>
        <authorList>
            <person name="Duncan K.E."/>
            <person name="Tanner R.S."/>
        </authorList>
    </citation>
    <scope>NUCLEOTIDE SEQUENCE [LARGE SCALE GENOMIC DNA]</scope>
    <source>
        <strain evidence="2 3">P21</strain>
    </source>
</reference>
<dbReference type="AlphaFoldDB" id="A0A7Y0HSL8"/>
<dbReference type="PANTHER" id="PTHR37305">
    <property type="entry name" value="INTEGRAL MEMBRANE PROTEIN-RELATED"/>
    <property type="match status" value="1"/>
</dbReference>
<organism evidence="2 3">
    <name type="scientific">Clostridium muellerianum</name>
    <dbReference type="NCBI Taxonomy" id="2716538"/>
    <lineage>
        <taxon>Bacteria</taxon>
        <taxon>Bacillati</taxon>
        <taxon>Bacillota</taxon>
        <taxon>Clostridia</taxon>
        <taxon>Eubacteriales</taxon>
        <taxon>Clostridiaceae</taxon>
        <taxon>Clostridium</taxon>
    </lineage>
</organism>
<feature type="transmembrane region" description="Helical" evidence="1">
    <location>
        <begin position="171"/>
        <end position="188"/>
    </location>
</feature>
<dbReference type="RefSeq" id="WP_169300538.1">
    <property type="nucleotide sequence ID" value="NZ_JABBNI010000067.1"/>
</dbReference>
<sequence length="251" mass="28714">MSNLIRGEFYKLRKSKYFIGMIIISIAISFPFIEIWSGDIQRNTMLQHGMYSIHYAFMFISFSSFIFALLAEDFIAKDFKNRNISKSFTYGYGRKEVILSKLIVFIMFSLFLELVYTVILVIYASMKYGFCDTLDTNAIMYLFRMISIGIIYNVATISVIGVVAVITKNSFFTFISPIILFIGYYLFFESSLGSKKLFVIISYIHPYLRGIWAMGRFAPMLDIIAGAASSILIFTIAIGGSLLYGKYEDIK</sequence>
<feature type="transmembrane region" description="Helical" evidence="1">
    <location>
        <begin position="138"/>
        <end position="164"/>
    </location>
</feature>
<evidence type="ECO:0000313" key="3">
    <source>
        <dbReference type="Proteomes" id="UP000537131"/>
    </source>
</evidence>
<dbReference type="Proteomes" id="UP000537131">
    <property type="component" value="Unassembled WGS sequence"/>
</dbReference>
<dbReference type="PANTHER" id="PTHR37305:SF1">
    <property type="entry name" value="MEMBRANE PROTEIN"/>
    <property type="match status" value="1"/>
</dbReference>
<evidence type="ECO:0000313" key="2">
    <source>
        <dbReference type="EMBL" id="NMM65958.1"/>
    </source>
</evidence>
<dbReference type="EMBL" id="JABBNI010000067">
    <property type="protein sequence ID" value="NMM65958.1"/>
    <property type="molecule type" value="Genomic_DNA"/>
</dbReference>
<proteinExistence type="predicted"/>
<keyword evidence="1" id="KW-0812">Transmembrane</keyword>
<evidence type="ECO:0000256" key="1">
    <source>
        <dbReference type="SAM" id="Phobius"/>
    </source>
</evidence>
<dbReference type="Pfam" id="PF12730">
    <property type="entry name" value="ABC2_membrane_4"/>
    <property type="match status" value="1"/>
</dbReference>
<comment type="caution">
    <text evidence="2">The sequence shown here is derived from an EMBL/GenBank/DDBJ whole genome shotgun (WGS) entry which is preliminary data.</text>
</comment>